<accession>A0A517P7C9</accession>
<dbReference type="AlphaFoldDB" id="A0A517P7C9"/>
<dbReference type="EMBL" id="CP036265">
    <property type="protein sequence ID" value="QDT15282.1"/>
    <property type="molecule type" value="Genomic_DNA"/>
</dbReference>
<reference evidence="2 3" key="1">
    <citation type="submission" date="2019-02" db="EMBL/GenBank/DDBJ databases">
        <title>Deep-cultivation of Planctomycetes and their phenomic and genomic characterization uncovers novel biology.</title>
        <authorList>
            <person name="Wiegand S."/>
            <person name="Jogler M."/>
            <person name="Boedeker C."/>
            <person name="Pinto D."/>
            <person name="Vollmers J."/>
            <person name="Rivas-Marin E."/>
            <person name="Kohn T."/>
            <person name="Peeters S.H."/>
            <person name="Heuer A."/>
            <person name="Rast P."/>
            <person name="Oberbeckmann S."/>
            <person name="Bunk B."/>
            <person name="Jeske O."/>
            <person name="Meyerdierks A."/>
            <person name="Storesund J.E."/>
            <person name="Kallscheuer N."/>
            <person name="Luecker S."/>
            <person name="Lage O.M."/>
            <person name="Pohl T."/>
            <person name="Merkel B.J."/>
            <person name="Hornburger P."/>
            <person name="Mueller R.-W."/>
            <person name="Bruemmer F."/>
            <person name="Labrenz M."/>
            <person name="Spormann A.M."/>
            <person name="Op den Camp H."/>
            <person name="Overmann J."/>
            <person name="Amann R."/>
            <person name="Jetten M.S.M."/>
            <person name="Mascher T."/>
            <person name="Medema M.H."/>
            <person name="Devos D.P."/>
            <person name="Kaster A.-K."/>
            <person name="Ovreas L."/>
            <person name="Rohde M."/>
            <person name="Galperin M.Y."/>
            <person name="Jogler C."/>
        </authorList>
    </citation>
    <scope>NUCLEOTIDE SEQUENCE [LARGE SCALE GENOMIC DNA]</scope>
    <source>
        <strain evidence="2 3">CA12</strain>
    </source>
</reference>
<dbReference type="OrthoDB" id="6316081at2"/>
<keyword evidence="1" id="KW-1133">Transmembrane helix</keyword>
<feature type="transmembrane region" description="Helical" evidence="1">
    <location>
        <begin position="16"/>
        <end position="34"/>
    </location>
</feature>
<name>A0A517P7C9_9PLAN</name>
<dbReference type="Proteomes" id="UP000318741">
    <property type="component" value="Chromosome"/>
</dbReference>
<dbReference type="KEGG" id="acaf:CA12_13650"/>
<keyword evidence="1" id="KW-0812">Transmembrane</keyword>
<gene>
    <name evidence="2" type="ORF">CA12_13650</name>
</gene>
<dbReference type="RefSeq" id="WP_145358094.1">
    <property type="nucleotide sequence ID" value="NZ_CP036265.1"/>
</dbReference>
<sequence>MPDWLADVDWDEPHNLYNAFEAVFWTVVAVSLGCRPTPRRASGFRWALVAVLLAFAASDVWELKTGAWWRPWPLCVLKFACGGGGSLLALLWWKAETRGEAAADAS</sequence>
<organism evidence="2 3">
    <name type="scientific">Alienimonas californiensis</name>
    <dbReference type="NCBI Taxonomy" id="2527989"/>
    <lineage>
        <taxon>Bacteria</taxon>
        <taxon>Pseudomonadati</taxon>
        <taxon>Planctomycetota</taxon>
        <taxon>Planctomycetia</taxon>
        <taxon>Planctomycetales</taxon>
        <taxon>Planctomycetaceae</taxon>
        <taxon>Alienimonas</taxon>
    </lineage>
</organism>
<proteinExistence type="predicted"/>
<keyword evidence="1" id="KW-0472">Membrane</keyword>
<protein>
    <submittedName>
        <fullName evidence="2">Uncharacterized protein</fullName>
    </submittedName>
</protein>
<evidence type="ECO:0000313" key="2">
    <source>
        <dbReference type="EMBL" id="QDT15282.1"/>
    </source>
</evidence>
<feature type="transmembrane region" description="Helical" evidence="1">
    <location>
        <begin position="46"/>
        <end position="63"/>
    </location>
</feature>
<evidence type="ECO:0000256" key="1">
    <source>
        <dbReference type="SAM" id="Phobius"/>
    </source>
</evidence>
<feature type="transmembrane region" description="Helical" evidence="1">
    <location>
        <begin position="69"/>
        <end position="93"/>
    </location>
</feature>
<keyword evidence="3" id="KW-1185">Reference proteome</keyword>
<evidence type="ECO:0000313" key="3">
    <source>
        <dbReference type="Proteomes" id="UP000318741"/>
    </source>
</evidence>